<evidence type="ECO:0000313" key="2">
    <source>
        <dbReference type="EMBL" id="KAL0171006.1"/>
    </source>
</evidence>
<accession>A0ABD0PCG7</accession>
<dbReference type="AlphaFoldDB" id="A0ABD0PCG7"/>
<sequence>PDLVPSPPSPCGVEHQPEPTDDGESEPTAIDEPLPHGATEPRIAAEPELRVPEHHERECLA</sequence>
<dbReference type="EMBL" id="JAMKFB020000017">
    <property type="protein sequence ID" value="KAL0171006.1"/>
    <property type="molecule type" value="Genomic_DNA"/>
</dbReference>
<comment type="caution">
    <text evidence="2">The sequence shown here is derived from an EMBL/GenBank/DDBJ whole genome shotgun (WGS) entry which is preliminary data.</text>
</comment>
<feature type="region of interest" description="Disordered" evidence="1">
    <location>
        <begin position="1"/>
        <end position="61"/>
    </location>
</feature>
<feature type="non-terminal residue" evidence="2">
    <location>
        <position position="61"/>
    </location>
</feature>
<dbReference type="Proteomes" id="UP001529510">
    <property type="component" value="Unassembled WGS sequence"/>
</dbReference>
<feature type="compositionally biased region" description="Basic and acidic residues" evidence="1">
    <location>
        <begin position="43"/>
        <end position="61"/>
    </location>
</feature>
<name>A0ABD0PCG7_CIRMR</name>
<evidence type="ECO:0000313" key="3">
    <source>
        <dbReference type="Proteomes" id="UP001529510"/>
    </source>
</evidence>
<feature type="non-terminal residue" evidence="2">
    <location>
        <position position="1"/>
    </location>
</feature>
<evidence type="ECO:0000256" key="1">
    <source>
        <dbReference type="SAM" id="MobiDB-lite"/>
    </source>
</evidence>
<organism evidence="2 3">
    <name type="scientific">Cirrhinus mrigala</name>
    <name type="common">Mrigala</name>
    <dbReference type="NCBI Taxonomy" id="683832"/>
    <lineage>
        <taxon>Eukaryota</taxon>
        <taxon>Metazoa</taxon>
        <taxon>Chordata</taxon>
        <taxon>Craniata</taxon>
        <taxon>Vertebrata</taxon>
        <taxon>Euteleostomi</taxon>
        <taxon>Actinopterygii</taxon>
        <taxon>Neopterygii</taxon>
        <taxon>Teleostei</taxon>
        <taxon>Ostariophysi</taxon>
        <taxon>Cypriniformes</taxon>
        <taxon>Cyprinidae</taxon>
        <taxon>Labeoninae</taxon>
        <taxon>Labeonini</taxon>
        <taxon>Cirrhinus</taxon>
    </lineage>
</organism>
<reference evidence="2 3" key="1">
    <citation type="submission" date="2024-05" db="EMBL/GenBank/DDBJ databases">
        <title>Genome sequencing and assembly of Indian major carp, Cirrhinus mrigala (Hamilton, 1822).</title>
        <authorList>
            <person name="Mohindra V."/>
            <person name="Chowdhury L.M."/>
            <person name="Lal K."/>
            <person name="Jena J.K."/>
        </authorList>
    </citation>
    <scope>NUCLEOTIDE SEQUENCE [LARGE SCALE GENOMIC DNA]</scope>
    <source>
        <strain evidence="2">CM1030</strain>
        <tissue evidence="2">Blood</tissue>
    </source>
</reference>
<protein>
    <submittedName>
        <fullName evidence="2">Uncharacterized protein</fullName>
    </submittedName>
</protein>
<keyword evidence="3" id="KW-1185">Reference proteome</keyword>
<proteinExistence type="predicted"/>
<feature type="compositionally biased region" description="Pro residues" evidence="1">
    <location>
        <begin position="1"/>
        <end position="10"/>
    </location>
</feature>
<gene>
    <name evidence="2" type="ORF">M9458_035602</name>
</gene>